<keyword evidence="1" id="KW-0175">Coiled coil</keyword>
<name>A0A4Q6I541_9RICK</name>
<evidence type="ECO:0000256" key="1">
    <source>
        <dbReference type="SAM" id="Coils"/>
    </source>
</evidence>
<feature type="compositionally biased region" description="Basic and acidic residues" evidence="2">
    <location>
        <begin position="19"/>
        <end position="48"/>
    </location>
</feature>
<feature type="region of interest" description="Disordered" evidence="2">
    <location>
        <begin position="375"/>
        <end position="402"/>
    </location>
</feature>
<accession>A0A4Q6I541</accession>
<organism evidence="3 4">
    <name type="scientific">Ehrlichia minasensis</name>
    <dbReference type="NCBI Taxonomy" id="1242993"/>
    <lineage>
        <taxon>Bacteria</taxon>
        <taxon>Pseudomonadati</taxon>
        <taxon>Pseudomonadota</taxon>
        <taxon>Alphaproteobacteria</taxon>
        <taxon>Rickettsiales</taxon>
        <taxon>Anaplasmataceae</taxon>
        <taxon>Ehrlichia</taxon>
    </lineage>
</organism>
<feature type="coiled-coil region" evidence="1">
    <location>
        <begin position="163"/>
        <end position="193"/>
    </location>
</feature>
<sequence>MWSVLKQKILGSGEGFDENQEKRKEEVNKELLEKSRKIPLKEEAHSETETAQSQESSTQETPQIQEEEKIEHHDEDQETSKVVTSKELLEKKEAKYTETTQSQKIQELSAEEISQGQKEQPIQSPPKAKQTELYEKAGARPKTRSGVLGKKIEKKSKKQLTKCEIEEKKKAEIREEKQEEEKLKEALSKLKGRPLSCVESILSHYDEEERRNYQELANMVQIIKPNDITVKSTKCIGNTDEESGKMHISCNRSKSCKVAVKGNSLFIVNCRLSNKYLSENTRVNDAFPPKDSTQRKRKAIVYCFVACNDTDKFLETCSTTLLSSRFSHTQCPFNFCKVKYVHFYTKHQNNKNLDLSDEKKVLENFGGLTNVEFIDSRPSPSSSLSSSPSISGSSSSHSSSPT</sequence>
<reference evidence="3 4" key="1">
    <citation type="submission" date="2018-06" db="EMBL/GenBank/DDBJ databases">
        <title>Complete Genome Sequence of Ehrlichia minasensis Isolated From Cattle.</title>
        <authorList>
            <person name="Aguiar D.M."/>
            <person name="Araujo J.P.A.Jr."/>
            <person name="Nakazato L."/>
            <person name="Bard E."/>
            <person name="Cabezas-Cruz A."/>
        </authorList>
    </citation>
    <scope>NUCLEOTIDE SEQUENCE [LARGE SCALE GENOMIC DNA]</scope>
    <source>
        <strain evidence="3 4">B11</strain>
    </source>
</reference>
<dbReference type="RefSeq" id="WP_129992503.1">
    <property type="nucleotide sequence ID" value="NZ_QOHL01000002.1"/>
</dbReference>
<comment type="caution">
    <text evidence="3">The sequence shown here is derived from an EMBL/GenBank/DDBJ whole genome shotgun (WGS) entry which is preliminary data.</text>
</comment>
<feature type="compositionally biased region" description="Basic and acidic residues" evidence="2">
    <location>
        <begin position="129"/>
        <end position="138"/>
    </location>
</feature>
<feature type="compositionally biased region" description="Basic and acidic residues" evidence="2">
    <location>
        <begin position="87"/>
        <end position="96"/>
    </location>
</feature>
<dbReference type="Pfam" id="PF11224">
    <property type="entry name" value="DUF3023"/>
    <property type="match status" value="1"/>
</dbReference>
<feature type="compositionally biased region" description="Low complexity" evidence="2">
    <location>
        <begin position="376"/>
        <end position="402"/>
    </location>
</feature>
<evidence type="ECO:0000313" key="4">
    <source>
        <dbReference type="Proteomes" id="UP000293377"/>
    </source>
</evidence>
<keyword evidence="4" id="KW-1185">Reference proteome</keyword>
<protein>
    <submittedName>
        <fullName evidence="3">DUF3023 domain-containing protein</fullName>
    </submittedName>
</protein>
<feature type="compositionally biased region" description="Polar residues" evidence="2">
    <location>
        <begin position="97"/>
        <end position="122"/>
    </location>
</feature>
<evidence type="ECO:0000256" key="2">
    <source>
        <dbReference type="SAM" id="MobiDB-lite"/>
    </source>
</evidence>
<feature type="region of interest" description="Disordered" evidence="2">
    <location>
        <begin position="1"/>
        <end position="146"/>
    </location>
</feature>
<dbReference type="AlphaFoldDB" id="A0A4Q6I541"/>
<feature type="compositionally biased region" description="Basic and acidic residues" evidence="2">
    <location>
        <begin position="66"/>
        <end position="79"/>
    </location>
</feature>
<evidence type="ECO:0000313" key="3">
    <source>
        <dbReference type="EMBL" id="RZB13035.1"/>
    </source>
</evidence>
<dbReference type="InterPro" id="IPR021387">
    <property type="entry name" value="DUF3023"/>
</dbReference>
<dbReference type="EMBL" id="QOHL01000002">
    <property type="protein sequence ID" value="RZB13035.1"/>
    <property type="molecule type" value="Genomic_DNA"/>
</dbReference>
<gene>
    <name evidence="3" type="ORF">DRF75_00925</name>
</gene>
<feature type="compositionally biased region" description="Low complexity" evidence="2">
    <location>
        <begin position="49"/>
        <end position="64"/>
    </location>
</feature>
<dbReference type="Proteomes" id="UP000293377">
    <property type="component" value="Unassembled WGS sequence"/>
</dbReference>
<proteinExistence type="predicted"/>